<keyword evidence="1" id="KW-0812">Transmembrane</keyword>
<feature type="transmembrane region" description="Helical" evidence="1">
    <location>
        <begin position="173"/>
        <end position="194"/>
    </location>
</feature>
<proteinExistence type="predicted"/>
<evidence type="ECO:0008006" key="4">
    <source>
        <dbReference type="Google" id="ProtNLM"/>
    </source>
</evidence>
<dbReference type="InterPro" id="IPR010761">
    <property type="entry name" value="Clc_prot-like"/>
</dbReference>
<comment type="caution">
    <text evidence="2">The sequence shown here is derived from an EMBL/GenBank/DDBJ whole genome shotgun (WGS) entry which is preliminary data.</text>
</comment>
<accession>A0A2A2JSS8</accession>
<gene>
    <name evidence="2" type="ORF">WR25_26235</name>
</gene>
<dbReference type="Gene3D" id="1.20.140.150">
    <property type="match status" value="1"/>
</dbReference>
<keyword evidence="3" id="KW-1185">Reference proteome</keyword>
<evidence type="ECO:0000313" key="3">
    <source>
        <dbReference type="Proteomes" id="UP000218231"/>
    </source>
</evidence>
<dbReference type="PANTHER" id="PTHR35574:SF1">
    <property type="entry name" value="CLC-LIKE PROTEIN"/>
    <property type="match status" value="1"/>
</dbReference>
<dbReference type="OrthoDB" id="5823275at2759"/>
<organism evidence="2 3">
    <name type="scientific">Diploscapter pachys</name>
    <dbReference type="NCBI Taxonomy" id="2018661"/>
    <lineage>
        <taxon>Eukaryota</taxon>
        <taxon>Metazoa</taxon>
        <taxon>Ecdysozoa</taxon>
        <taxon>Nematoda</taxon>
        <taxon>Chromadorea</taxon>
        <taxon>Rhabditida</taxon>
        <taxon>Rhabditina</taxon>
        <taxon>Rhabditomorpha</taxon>
        <taxon>Rhabditoidea</taxon>
        <taxon>Rhabditidae</taxon>
        <taxon>Diploscapter</taxon>
    </lineage>
</organism>
<evidence type="ECO:0000256" key="1">
    <source>
        <dbReference type="SAM" id="Phobius"/>
    </source>
</evidence>
<protein>
    <recommendedName>
        <fullName evidence="4">Clc-like protein</fullName>
    </recommendedName>
</protein>
<reference evidence="2 3" key="1">
    <citation type="journal article" date="2017" name="Curr. Biol.">
        <title>Genome architecture and evolution of a unichromosomal asexual nematode.</title>
        <authorList>
            <person name="Fradin H."/>
            <person name="Zegar C."/>
            <person name="Gutwein M."/>
            <person name="Lucas J."/>
            <person name="Kovtun M."/>
            <person name="Corcoran D."/>
            <person name="Baugh L.R."/>
            <person name="Kiontke K."/>
            <person name="Gunsalus K."/>
            <person name="Fitch D.H."/>
            <person name="Piano F."/>
        </authorList>
    </citation>
    <scope>NUCLEOTIDE SEQUENCE [LARGE SCALE GENOMIC DNA]</scope>
    <source>
        <strain evidence="2">PF1309</strain>
    </source>
</reference>
<feature type="transmembrane region" description="Helical" evidence="1">
    <location>
        <begin position="124"/>
        <end position="153"/>
    </location>
</feature>
<dbReference type="Proteomes" id="UP000218231">
    <property type="component" value="Unassembled WGS sequence"/>
</dbReference>
<sequence>MGIKTHGSRTVVIVISLVLLVIAFGLSAAGVMSPSWQVVDLREFQSVHHHGLWLDCTRQHLLSLTSSSSSHRVIDEQDQPLHCTYKFDHSAAQIIDENINDVDQNSAAGESEHHQFYGWHKATLLCMVCALALLIFALVSVFMSFVGDCIFFFAAHRVDSRFVTGLVATYEQAIGIAFYMHIAGTLIAFLAFIMSSLSAYQMLRTQQYTDQNLPLRYYI</sequence>
<name>A0A2A2JSS8_9BILA</name>
<dbReference type="AlphaFoldDB" id="A0A2A2JSS8"/>
<dbReference type="EMBL" id="LIAE01010240">
    <property type="protein sequence ID" value="PAV64745.1"/>
    <property type="molecule type" value="Genomic_DNA"/>
</dbReference>
<dbReference type="GO" id="GO:0016020">
    <property type="term" value="C:membrane"/>
    <property type="evidence" value="ECO:0007669"/>
    <property type="project" value="InterPro"/>
</dbReference>
<feature type="transmembrane region" description="Helical" evidence="1">
    <location>
        <begin position="12"/>
        <end position="32"/>
    </location>
</feature>
<keyword evidence="1" id="KW-0472">Membrane</keyword>
<dbReference type="Pfam" id="PF07062">
    <property type="entry name" value="Clc-like"/>
    <property type="match status" value="1"/>
</dbReference>
<dbReference type="PANTHER" id="PTHR35574">
    <property type="entry name" value="PUTATIVE-RELATED"/>
    <property type="match status" value="1"/>
</dbReference>
<evidence type="ECO:0000313" key="2">
    <source>
        <dbReference type="EMBL" id="PAV64745.1"/>
    </source>
</evidence>
<keyword evidence="1" id="KW-1133">Transmembrane helix</keyword>